<name>A0A0E9N2H0_9BACT</name>
<dbReference type="OrthoDB" id="1412624at2"/>
<dbReference type="InterPro" id="IPR010870">
    <property type="entry name" value="Porin_O/P"/>
</dbReference>
<keyword evidence="3" id="KW-1185">Reference proteome</keyword>
<protein>
    <recommendedName>
        <fullName evidence="4">Porin</fullName>
    </recommendedName>
</protein>
<sequence>MRILFLVLLTGCAVLCGYAQQKDISGLENGRDTITNFSEYKRGVTFGGLLQTRFVASLTRNVDVSGKNFPDTVKGVTNTFNLKRVRVQVKANVNDHFSAGILFNLAEFSSDPINKVLENAYIRYSLNKYFNLQAGQFRPFFGIEDALPVDIIRTLDYSNQYYAFGANGWQSFQVGLSVFGEILSRNDFTLKYYAGAYNGNNRNQPADNNNTKNFYGRLELLPGKNLTVGVNAASGSLGGNAGTGSAWGADFLGQIDLSEKWAILFSAEFKNGTSFTNFNSSSAVPKPPLSDFRMKGFYLFPILRFEYKRPRVRAMELSARYEYLEDNYKLTDNPRQTITPNLSLIFADNFFATIQTGVNIDLFRNDIPLTTTYSHSLAYVQLQIRY</sequence>
<proteinExistence type="predicted"/>
<evidence type="ECO:0000256" key="1">
    <source>
        <dbReference type="SAM" id="SignalP"/>
    </source>
</evidence>
<reference evidence="2 3" key="1">
    <citation type="submission" date="2015-04" db="EMBL/GenBank/DDBJ databases">
        <title>Whole genome shotgun sequence of Flavihumibacter petaseus NBRC 106054.</title>
        <authorList>
            <person name="Miyazawa S."/>
            <person name="Hosoyama A."/>
            <person name="Hashimoto M."/>
            <person name="Noguchi M."/>
            <person name="Tsuchikane K."/>
            <person name="Ohji S."/>
            <person name="Yamazoe A."/>
            <person name="Ichikawa N."/>
            <person name="Kimura A."/>
            <person name="Fujita N."/>
        </authorList>
    </citation>
    <scope>NUCLEOTIDE SEQUENCE [LARGE SCALE GENOMIC DNA]</scope>
    <source>
        <strain evidence="2 3">NBRC 106054</strain>
    </source>
</reference>
<accession>A0A0E9N2H0</accession>
<comment type="caution">
    <text evidence="2">The sequence shown here is derived from an EMBL/GenBank/DDBJ whole genome shotgun (WGS) entry which is preliminary data.</text>
</comment>
<feature type="chain" id="PRO_5002430168" description="Porin" evidence="1">
    <location>
        <begin position="22"/>
        <end position="386"/>
    </location>
</feature>
<evidence type="ECO:0000313" key="3">
    <source>
        <dbReference type="Proteomes" id="UP000033121"/>
    </source>
</evidence>
<dbReference type="Proteomes" id="UP000033121">
    <property type="component" value="Unassembled WGS sequence"/>
</dbReference>
<evidence type="ECO:0000313" key="2">
    <source>
        <dbReference type="EMBL" id="GAO43520.1"/>
    </source>
</evidence>
<dbReference type="Gene3D" id="2.40.160.10">
    <property type="entry name" value="Porin"/>
    <property type="match status" value="1"/>
</dbReference>
<dbReference type="Pfam" id="PF07396">
    <property type="entry name" value="Porin_O_P"/>
    <property type="match status" value="1"/>
</dbReference>
<evidence type="ECO:0008006" key="4">
    <source>
        <dbReference type="Google" id="ProtNLM"/>
    </source>
</evidence>
<dbReference type="EMBL" id="BBWV01000002">
    <property type="protein sequence ID" value="GAO43520.1"/>
    <property type="molecule type" value="Genomic_DNA"/>
</dbReference>
<dbReference type="STRING" id="1220578.FPE01S_02_06250"/>
<dbReference type="RefSeq" id="WP_046369385.1">
    <property type="nucleotide sequence ID" value="NZ_BBWV01000002.1"/>
</dbReference>
<dbReference type="SUPFAM" id="SSF56935">
    <property type="entry name" value="Porins"/>
    <property type="match status" value="1"/>
</dbReference>
<dbReference type="InterPro" id="IPR023614">
    <property type="entry name" value="Porin_dom_sf"/>
</dbReference>
<keyword evidence="1" id="KW-0732">Signal</keyword>
<gene>
    <name evidence="2" type="ORF">FPE01S_02_06250</name>
</gene>
<feature type="signal peptide" evidence="1">
    <location>
        <begin position="1"/>
        <end position="21"/>
    </location>
</feature>
<dbReference type="AlphaFoldDB" id="A0A0E9N2H0"/>
<organism evidence="2 3">
    <name type="scientific">Flavihumibacter petaseus NBRC 106054</name>
    <dbReference type="NCBI Taxonomy" id="1220578"/>
    <lineage>
        <taxon>Bacteria</taxon>
        <taxon>Pseudomonadati</taxon>
        <taxon>Bacteroidota</taxon>
        <taxon>Chitinophagia</taxon>
        <taxon>Chitinophagales</taxon>
        <taxon>Chitinophagaceae</taxon>
        <taxon>Flavihumibacter</taxon>
    </lineage>
</organism>